<dbReference type="PANTHER" id="PTHR11374:SF64">
    <property type="entry name" value="UDP-GLUCOSE 6-DEHYDROGENASE 2"/>
    <property type="match status" value="1"/>
</dbReference>
<dbReference type="Pfam" id="PF03721">
    <property type="entry name" value="UDPG_MGDP_dh_N"/>
    <property type="match status" value="1"/>
</dbReference>
<dbReference type="InterPro" id="IPR028356">
    <property type="entry name" value="UDPglc_DH_euk"/>
</dbReference>
<proteinExistence type="predicted"/>
<keyword evidence="4" id="KW-1185">Reference proteome</keyword>
<evidence type="ECO:0000313" key="2">
    <source>
        <dbReference type="EMBL" id="KEH25669.1"/>
    </source>
</evidence>
<feature type="non-terminal residue" evidence="2">
    <location>
        <position position="1"/>
    </location>
</feature>
<gene>
    <name evidence="2" type="ordered locus">MTR_6g033430</name>
</gene>
<name>A0A072U7D2_MEDTR</name>
<dbReference type="Gene3D" id="3.40.50.720">
    <property type="entry name" value="NAD(P)-binding Rossmann-like Domain"/>
    <property type="match status" value="1"/>
</dbReference>
<reference evidence="3" key="3">
    <citation type="submission" date="2015-04" db="UniProtKB">
        <authorList>
            <consortium name="EnsemblPlants"/>
        </authorList>
    </citation>
    <scope>IDENTIFICATION</scope>
    <source>
        <strain evidence="3">cv. Jemalong A17</strain>
    </source>
</reference>
<dbReference type="GO" id="GO:0003979">
    <property type="term" value="F:UDP-glucose 6-dehydrogenase activity"/>
    <property type="evidence" value="ECO:0007669"/>
    <property type="project" value="InterPro"/>
</dbReference>
<dbReference type="HOGENOM" id="CLU_2678269_0_0_1"/>
<protein>
    <submittedName>
        <fullName evidence="2">UDP-glucose 6-dehydrogenase</fullName>
    </submittedName>
</protein>
<reference evidence="2 4" key="1">
    <citation type="journal article" date="2011" name="Nature">
        <title>The Medicago genome provides insight into the evolution of rhizobial symbioses.</title>
        <authorList>
            <person name="Young N.D."/>
            <person name="Debelle F."/>
            <person name="Oldroyd G.E."/>
            <person name="Geurts R."/>
            <person name="Cannon S.B."/>
            <person name="Udvardi M.K."/>
            <person name="Benedito V.A."/>
            <person name="Mayer K.F."/>
            <person name="Gouzy J."/>
            <person name="Schoof H."/>
            <person name="Van de Peer Y."/>
            <person name="Proost S."/>
            <person name="Cook D.R."/>
            <person name="Meyers B.C."/>
            <person name="Spannagl M."/>
            <person name="Cheung F."/>
            <person name="De Mita S."/>
            <person name="Krishnakumar V."/>
            <person name="Gundlach H."/>
            <person name="Zhou S."/>
            <person name="Mudge J."/>
            <person name="Bharti A.K."/>
            <person name="Murray J.D."/>
            <person name="Naoumkina M.A."/>
            <person name="Rosen B."/>
            <person name="Silverstein K.A."/>
            <person name="Tang H."/>
            <person name="Rombauts S."/>
            <person name="Zhao P.X."/>
            <person name="Zhou P."/>
            <person name="Barbe V."/>
            <person name="Bardou P."/>
            <person name="Bechner M."/>
            <person name="Bellec A."/>
            <person name="Berger A."/>
            <person name="Berges H."/>
            <person name="Bidwell S."/>
            <person name="Bisseling T."/>
            <person name="Choisne N."/>
            <person name="Couloux A."/>
            <person name="Denny R."/>
            <person name="Deshpande S."/>
            <person name="Dai X."/>
            <person name="Doyle J.J."/>
            <person name="Dudez A.M."/>
            <person name="Farmer A.D."/>
            <person name="Fouteau S."/>
            <person name="Franken C."/>
            <person name="Gibelin C."/>
            <person name="Gish J."/>
            <person name="Goldstein S."/>
            <person name="Gonzalez A.J."/>
            <person name="Green P.J."/>
            <person name="Hallab A."/>
            <person name="Hartog M."/>
            <person name="Hua A."/>
            <person name="Humphray S.J."/>
            <person name="Jeong D.H."/>
            <person name="Jing Y."/>
            <person name="Jocker A."/>
            <person name="Kenton S.M."/>
            <person name="Kim D.J."/>
            <person name="Klee K."/>
            <person name="Lai H."/>
            <person name="Lang C."/>
            <person name="Lin S."/>
            <person name="Macmil S.L."/>
            <person name="Magdelenat G."/>
            <person name="Matthews L."/>
            <person name="McCorrison J."/>
            <person name="Monaghan E.L."/>
            <person name="Mun J.H."/>
            <person name="Najar F.Z."/>
            <person name="Nicholson C."/>
            <person name="Noirot C."/>
            <person name="O'Bleness M."/>
            <person name="Paule C.R."/>
            <person name="Poulain J."/>
            <person name="Prion F."/>
            <person name="Qin B."/>
            <person name="Qu C."/>
            <person name="Retzel E.F."/>
            <person name="Riddle C."/>
            <person name="Sallet E."/>
            <person name="Samain S."/>
            <person name="Samson N."/>
            <person name="Sanders I."/>
            <person name="Saurat O."/>
            <person name="Scarpelli C."/>
            <person name="Schiex T."/>
            <person name="Segurens B."/>
            <person name="Severin A.J."/>
            <person name="Sherrier D.J."/>
            <person name="Shi R."/>
            <person name="Sims S."/>
            <person name="Singer S.R."/>
            <person name="Sinharoy S."/>
            <person name="Sterck L."/>
            <person name="Viollet A."/>
            <person name="Wang B.B."/>
            <person name="Wang K."/>
            <person name="Wang M."/>
            <person name="Wang X."/>
            <person name="Warfsmann J."/>
            <person name="Weissenbach J."/>
            <person name="White D.D."/>
            <person name="White J.D."/>
            <person name="Wiley G.B."/>
            <person name="Wincker P."/>
            <person name="Xing Y."/>
            <person name="Yang L."/>
            <person name="Yao Z."/>
            <person name="Ying F."/>
            <person name="Zhai J."/>
            <person name="Zhou L."/>
            <person name="Zuber A."/>
            <person name="Denarie J."/>
            <person name="Dixon R.A."/>
            <person name="May G.D."/>
            <person name="Schwartz D.C."/>
            <person name="Rogers J."/>
            <person name="Quetier F."/>
            <person name="Town C.D."/>
            <person name="Roe B.A."/>
        </authorList>
    </citation>
    <scope>NUCLEOTIDE SEQUENCE [LARGE SCALE GENOMIC DNA]</scope>
    <source>
        <strain evidence="2">A17</strain>
        <strain evidence="3 4">cv. Jemalong A17</strain>
    </source>
</reference>
<evidence type="ECO:0000259" key="1">
    <source>
        <dbReference type="Pfam" id="PF03721"/>
    </source>
</evidence>
<dbReference type="Proteomes" id="UP000002051">
    <property type="component" value="Chromosome 6"/>
</dbReference>
<feature type="domain" description="UDP-glucose/GDP-mannose dehydrogenase N-terminal" evidence="1">
    <location>
        <begin position="2"/>
        <end position="69"/>
    </location>
</feature>
<evidence type="ECO:0000313" key="3">
    <source>
        <dbReference type="EnsemblPlants" id="KEH25669"/>
    </source>
</evidence>
<reference evidence="2 4" key="2">
    <citation type="journal article" date="2014" name="BMC Genomics">
        <title>An improved genome release (version Mt4.0) for the model legume Medicago truncatula.</title>
        <authorList>
            <person name="Tang H."/>
            <person name="Krishnakumar V."/>
            <person name="Bidwell S."/>
            <person name="Rosen B."/>
            <person name="Chan A."/>
            <person name="Zhou S."/>
            <person name="Gentzbittel L."/>
            <person name="Childs K.L."/>
            <person name="Yandell M."/>
            <person name="Gundlach H."/>
            <person name="Mayer K.F."/>
            <person name="Schwartz D.C."/>
            <person name="Town C.D."/>
        </authorList>
    </citation>
    <scope>GENOME REANNOTATION</scope>
    <source>
        <strain evidence="2">A17</strain>
        <strain evidence="3 4">cv. Jemalong A17</strain>
    </source>
</reference>
<dbReference type="AlphaFoldDB" id="A0A072U7D2"/>
<dbReference type="InterPro" id="IPR001732">
    <property type="entry name" value="UDP-Glc/GDP-Man_DH_N"/>
</dbReference>
<dbReference type="EMBL" id="CM001222">
    <property type="protein sequence ID" value="KEH25669.1"/>
    <property type="molecule type" value="Genomic_DNA"/>
</dbReference>
<evidence type="ECO:0000313" key="4">
    <source>
        <dbReference type="Proteomes" id="UP000002051"/>
    </source>
</evidence>
<sequence length="75" mass="8428">QDLFFSTDVEKHVYEAKIVFVFVNMLTKTHSLGAVTAADLTYCESAAWMIANVSKSEKIVVKNSIVPVKFWEIST</sequence>
<dbReference type="PANTHER" id="PTHR11374">
    <property type="entry name" value="UDP-GLUCOSE DEHYDROGENASE/UDP-MANNAC DEHYDROGENASE"/>
    <property type="match status" value="1"/>
</dbReference>
<dbReference type="EnsemblPlants" id="KEH25669">
    <property type="protein sequence ID" value="KEH25669"/>
    <property type="gene ID" value="MTR_6g033430"/>
</dbReference>
<accession>A0A072U7D2</accession>
<dbReference type="GO" id="GO:0051287">
    <property type="term" value="F:NAD binding"/>
    <property type="evidence" value="ECO:0007669"/>
    <property type="project" value="InterPro"/>
</dbReference>
<organism evidence="2 4">
    <name type="scientific">Medicago truncatula</name>
    <name type="common">Barrel medic</name>
    <name type="synonym">Medicago tribuloides</name>
    <dbReference type="NCBI Taxonomy" id="3880"/>
    <lineage>
        <taxon>Eukaryota</taxon>
        <taxon>Viridiplantae</taxon>
        <taxon>Streptophyta</taxon>
        <taxon>Embryophyta</taxon>
        <taxon>Tracheophyta</taxon>
        <taxon>Spermatophyta</taxon>
        <taxon>Magnoliopsida</taxon>
        <taxon>eudicotyledons</taxon>
        <taxon>Gunneridae</taxon>
        <taxon>Pentapetalae</taxon>
        <taxon>rosids</taxon>
        <taxon>fabids</taxon>
        <taxon>Fabales</taxon>
        <taxon>Fabaceae</taxon>
        <taxon>Papilionoideae</taxon>
        <taxon>50 kb inversion clade</taxon>
        <taxon>NPAAA clade</taxon>
        <taxon>Hologalegina</taxon>
        <taxon>IRL clade</taxon>
        <taxon>Trifolieae</taxon>
        <taxon>Medicago</taxon>
    </lineage>
</organism>
<dbReference type="STRING" id="3880.A0A072U7D2"/>